<evidence type="ECO:0000256" key="1">
    <source>
        <dbReference type="SAM" id="SignalP"/>
    </source>
</evidence>
<proteinExistence type="predicted"/>
<dbReference type="EMBL" id="GECU01004493">
    <property type="protein sequence ID" value="JAT03214.1"/>
    <property type="molecule type" value="Transcribed_RNA"/>
</dbReference>
<name>A0A1B6JWB8_9HEMI</name>
<feature type="signal peptide" evidence="1">
    <location>
        <begin position="1"/>
        <end position="22"/>
    </location>
</feature>
<evidence type="ECO:0000313" key="2">
    <source>
        <dbReference type="EMBL" id="JAT03214.1"/>
    </source>
</evidence>
<organism evidence="2">
    <name type="scientific">Homalodisca liturata</name>
    <dbReference type="NCBI Taxonomy" id="320908"/>
    <lineage>
        <taxon>Eukaryota</taxon>
        <taxon>Metazoa</taxon>
        <taxon>Ecdysozoa</taxon>
        <taxon>Arthropoda</taxon>
        <taxon>Hexapoda</taxon>
        <taxon>Insecta</taxon>
        <taxon>Pterygota</taxon>
        <taxon>Neoptera</taxon>
        <taxon>Paraneoptera</taxon>
        <taxon>Hemiptera</taxon>
        <taxon>Auchenorrhyncha</taxon>
        <taxon>Membracoidea</taxon>
        <taxon>Cicadellidae</taxon>
        <taxon>Cicadellinae</taxon>
        <taxon>Proconiini</taxon>
        <taxon>Homalodisca</taxon>
    </lineage>
</organism>
<reference evidence="2" key="1">
    <citation type="submission" date="2015-11" db="EMBL/GenBank/DDBJ databases">
        <title>De novo transcriptome assembly of four potential Pierce s Disease insect vectors from Arizona vineyards.</title>
        <authorList>
            <person name="Tassone E.E."/>
        </authorList>
    </citation>
    <scope>NUCLEOTIDE SEQUENCE</scope>
</reference>
<accession>A0A1B6JWB8</accession>
<dbReference type="AlphaFoldDB" id="A0A1B6JWB8"/>
<keyword evidence="1" id="KW-0732">Signal</keyword>
<gene>
    <name evidence="2" type="ORF">g.37391</name>
</gene>
<protein>
    <recommendedName>
        <fullName evidence="3">ZP domain-containing protein</fullName>
    </recommendedName>
</protein>
<sequence>MNLKLNLVVITLSLVMLSEVSALQCNEGIINNLLKLASCPTNMLPKLHAISPATIATLDDSGTHRVFKCAEATFHAPQHNKGNASFTAYFRDQSKAPLQTFYSHEEVGCGHLHQSHDGEHFNAYMLLVDKIGCFYRCPIAPTEGIGSAGAIVPIHHQNDLDVKAQLLTCKLALAAAGFLDALIDVDTCAAPTVPRLNVLGIGL</sequence>
<evidence type="ECO:0008006" key="3">
    <source>
        <dbReference type="Google" id="ProtNLM"/>
    </source>
</evidence>
<feature type="chain" id="PRO_5008586240" description="ZP domain-containing protein" evidence="1">
    <location>
        <begin position="23"/>
        <end position="203"/>
    </location>
</feature>